<keyword evidence="1" id="KW-1133">Transmembrane helix</keyword>
<feature type="transmembrane region" description="Helical" evidence="1">
    <location>
        <begin position="181"/>
        <end position="210"/>
    </location>
</feature>
<comment type="caution">
    <text evidence="2">The sequence shown here is derived from an EMBL/GenBank/DDBJ whole genome shotgun (WGS) entry which is preliminary data.</text>
</comment>
<feature type="transmembrane region" description="Helical" evidence="1">
    <location>
        <begin position="485"/>
        <end position="502"/>
    </location>
</feature>
<keyword evidence="1" id="KW-0812">Transmembrane</keyword>
<feature type="transmembrane region" description="Helical" evidence="1">
    <location>
        <begin position="447"/>
        <end position="465"/>
    </location>
</feature>
<dbReference type="PANTHER" id="PTHR34219">
    <property type="entry name" value="IRON-REGULATED INNER MEMBRANE PROTEIN-RELATED"/>
    <property type="match status" value="1"/>
</dbReference>
<name>A0A839T504_AZOMA</name>
<dbReference type="RefSeq" id="WP_183166765.1">
    <property type="nucleotide sequence ID" value="NZ_JACHXI010000010.1"/>
</dbReference>
<dbReference type="Pfam" id="PF03929">
    <property type="entry name" value="PepSY_TM"/>
    <property type="match status" value="1"/>
</dbReference>
<sequence length="524" mass="58691">MKALGFRQANSWLHTWVGLLLAWLLYSIFLTGTLSFFQSEITLWMKPELHGSQPDANTPLRALQAMQRLAPNAEQWNIVLPGERDSVIEASWTEPGQKEGKSLTLDAATGEPLQARETRGGQFLYRFHFELFNIPYPFGRWIVCIATMFMFVAIVSGVIVHKKIFKEFFTFRPGKGQRSWLDAHNATSVLALPFHLMITYSGLLLFMYMLMPWGVESVYQGDVRQHIQELGLRSAPEAKPPVTATGVPLVDPAPLLQQAEQRWPRGIARITVSQPGTDKAWIEFHELGNAQLSESRHREPLRFDGVTGQPLPSPPRPDGGTSAAIYNLLTNLHLLRFASVELRWCFFLSGLLGAAMIATGLILWVSKRLPAQQGHTPFGSRLVQVLNVGAIAGLPIAIAAYFWANRLLPVAMAQRADWEIRSLFTAWALCLLHPLLRNHRRAWIEQLTLAALLYAGLPLFSFALPGSHLFATLAHGQWLVAGMDLTLWAFAALFGFTAWKLVKQPLATQTRPLRKVREAKEAPV</sequence>
<dbReference type="InterPro" id="IPR005625">
    <property type="entry name" value="PepSY-ass_TM"/>
</dbReference>
<gene>
    <name evidence="2" type="ORF">FHR87_002260</name>
</gene>
<keyword evidence="3" id="KW-1185">Reference proteome</keyword>
<evidence type="ECO:0000313" key="2">
    <source>
        <dbReference type="EMBL" id="MBB3103850.1"/>
    </source>
</evidence>
<dbReference type="Proteomes" id="UP000549250">
    <property type="component" value="Unassembled WGS sequence"/>
</dbReference>
<dbReference type="PANTHER" id="PTHR34219:SF4">
    <property type="entry name" value="PEPSY DOMAIN-CONTAINING PROTEIN"/>
    <property type="match status" value="1"/>
</dbReference>
<feature type="transmembrane region" description="Helical" evidence="1">
    <location>
        <begin position="12"/>
        <end position="37"/>
    </location>
</feature>
<proteinExistence type="predicted"/>
<keyword evidence="1" id="KW-0472">Membrane</keyword>
<feature type="transmembrane region" description="Helical" evidence="1">
    <location>
        <begin position="346"/>
        <end position="365"/>
    </location>
</feature>
<evidence type="ECO:0000313" key="3">
    <source>
        <dbReference type="Proteomes" id="UP000549250"/>
    </source>
</evidence>
<dbReference type="EMBL" id="JACHXI010000010">
    <property type="protein sequence ID" value="MBB3103850.1"/>
    <property type="molecule type" value="Genomic_DNA"/>
</dbReference>
<organism evidence="2 3">
    <name type="scientific">Azomonas macrocytogenes</name>
    <name type="common">Azotobacter macrocytogenes</name>
    <dbReference type="NCBI Taxonomy" id="69962"/>
    <lineage>
        <taxon>Bacteria</taxon>
        <taxon>Pseudomonadati</taxon>
        <taxon>Pseudomonadota</taxon>
        <taxon>Gammaproteobacteria</taxon>
        <taxon>Pseudomonadales</taxon>
        <taxon>Pseudomonadaceae</taxon>
        <taxon>Azomonas</taxon>
    </lineage>
</organism>
<protein>
    <submittedName>
        <fullName evidence="2">Putative iron-regulated membrane protein</fullName>
    </submittedName>
</protein>
<accession>A0A839T504</accession>
<evidence type="ECO:0000256" key="1">
    <source>
        <dbReference type="SAM" id="Phobius"/>
    </source>
</evidence>
<feature type="transmembrane region" description="Helical" evidence="1">
    <location>
        <begin position="385"/>
        <end position="404"/>
    </location>
</feature>
<feature type="transmembrane region" description="Helical" evidence="1">
    <location>
        <begin position="138"/>
        <end position="160"/>
    </location>
</feature>
<reference evidence="2 3" key="1">
    <citation type="submission" date="2020-08" db="EMBL/GenBank/DDBJ databases">
        <title>Genomic Encyclopedia of Type Strains, Phase III (KMG-III): the genomes of soil and plant-associated and newly described type strains.</title>
        <authorList>
            <person name="Whitman W."/>
        </authorList>
    </citation>
    <scope>NUCLEOTIDE SEQUENCE [LARGE SCALE GENOMIC DNA]</scope>
    <source>
        <strain evidence="2 3">CECT 4462</strain>
    </source>
</reference>
<dbReference type="AlphaFoldDB" id="A0A839T504"/>